<protein>
    <submittedName>
        <fullName evidence="1">Uncharacterized protein</fullName>
    </submittedName>
</protein>
<dbReference type="EMBL" id="VSSQ01106191">
    <property type="protein sequence ID" value="MPN45938.1"/>
    <property type="molecule type" value="Genomic_DNA"/>
</dbReference>
<name>A0A645I3W2_9ZZZZ</name>
<accession>A0A645I3W2</accession>
<comment type="caution">
    <text evidence="1">The sequence shown here is derived from an EMBL/GenBank/DDBJ whole genome shotgun (WGS) entry which is preliminary data.</text>
</comment>
<sequence>MLLQPALGGVVTPGVKWFVTEQPSKEGVGSVGMTVGEGRVDEMGGAIDDLLACKWLEVFLNGDNE</sequence>
<dbReference type="AlphaFoldDB" id="A0A645I3W2"/>
<gene>
    <name evidence="1" type="ORF">SDC9_193517</name>
</gene>
<proteinExistence type="predicted"/>
<evidence type="ECO:0000313" key="1">
    <source>
        <dbReference type="EMBL" id="MPN45938.1"/>
    </source>
</evidence>
<reference evidence="1" key="1">
    <citation type="submission" date="2019-08" db="EMBL/GenBank/DDBJ databases">
        <authorList>
            <person name="Kucharzyk K."/>
            <person name="Murdoch R.W."/>
            <person name="Higgins S."/>
            <person name="Loffler F."/>
        </authorList>
    </citation>
    <scope>NUCLEOTIDE SEQUENCE</scope>
</reference>
<organism evidence="1">
    <name type="scientific">bioreactor metagenome</name>
    <dbReference type="NCBI Taxonomy" id="1076179"/>
    <lineage>
        <taxon>unclassified sequences</taxon>
        <taxon>metagenomes</taxon>
        <taxon>ecological metagenomes</taxon>
    </lineage>
</organism>